<dbReference type="Gene3D" id="3.10.100.10">
    <property type="entry name" value="Mannose-Binding Protein A, subunit A"/>
    <property type="match status" value="2"/>
</dbReference>
<protein>
    <recommendedName>
        <fullName evidence="2">C-type lectin domain-containing protein</fullName>
    </recommendedName>
</protein>
<evidence type="ECO:0000256" key="1">
    <source>
        <dbReference type="ARBA" id="ARBA00023157"/>
    </source>
</evidence>
<dbReference type="PROSITE" id="PS00615">
    <property type="entry name" value="C_TYPE_LECTIN_1"/>
    <property type="match status" value="1"/>
</dbReference>
<dbReference type="SUPFAM" id="SSF56436">
    <property type="entry name" value="C-type lectin-like"/>
    <property type="match status" value="2"/>
</dbReference>
<dbReference type="Pfam" id="PF00059">
    <property type="entry name" value="Lectin_C"/>
    <property type="match status" value="2"/>
</dbReference>
<evidence type="ECO:0000313" key="4">
    <source>
        <dbReference type="Proteomes" id="UP001153292"/>
    </source>
</evidence>
<dbReference type="InterPro" id="IPR016187">
    <property type="entry name" value="CTDL_fold"/>
</dbReference>
<proteinExistence type="predicted"/>
<dbReference type="InterPro" id="IPR018378">
    <property type="entry name" value="C-type_lectin_CS"/>
</dbReference>
<sequence>MGRLSIREVVFQTLLWMAATQNIFLIHSAFRPDYTYYPEAGGWFKIHKVPTDWNEARLKCYFEGANLASPINDRVYAAMRSLMLVQSGPAFTGVHMLDAVGEFTSIEGVQLQRMPIQWAKGEPNNLNNEERSLAILPDGSFADVQSNKVLPYICYRKQTGNEIMSKECGSYAEGYEWDPVSNSCYKYHHDCVKWHRANMICAAEGAHLLILNSEREAKLIVDRYAKRPINCNPNSVNFGSTFFLVGIHNIDVERSFWFTVDGQRIEDSGYHRWASGEPNILSEKCGAFRRDNSGLFDIQCEERVPFICEISDPKNVFGRIDN</sequence>
<dbReference type="InterPro" id="IPR050111">
    <property type="entry name" value="C-type_lectin/snaclec_domain"/>
</dbReference>
<dbReference type="Proteomes" id="UP001153292">
    <property type="component" value="Chromosome 10"/>
</dbReference>
<evidence type="ECO:0000259" key="2">
    <source>
        <dbReference type="PROSITE" id="PS50041"/>
    </source>
</evidence>
<accession>A0ABN8ATT8</accession>
<reference evidence="3" key="1">
    <citation type="submission" date="2021-12" db="EMBL/GenBank/DDBJ databases">
        <authorList>
            <person name="King R."/>
        </authorList>
    </citation>
    <scope>NUCLEOTIDE SEQUENCE</scope>
</reference>
<dbReference type="PROSITE" id="PS50041">
    <property type="entry name" value="C_TYPE_LECTIN_2"/>
    <property type="match status" value="2"/>
</dbReference>
<name>A0ABN8ATT8_CHISP</name>
<gene>
    <name evidence="3" type="ORF">CHILSU_LOCUS1196</name>
</gene>
<feature type="domain" description="C-type lectin" evidence="2">
    <location>
        <begin position="180"/>
        <end position="309"/>
    </location>
</feature>
<keyword evidence="4" id="KW-1185">Reference proteome</keyword>
<dbReference type="InterPro" id="IPR001304">
    <property type="entry name" value="C-type_lectin-like"/>
</dbReference>
<feature type="domain" description="C-type lectin" evidence="2">
    <location>
        <begin position="44"/>
        <end position="155"/>
    </location>
</feature>
<dbReference type="PANTHER" id="PTHR22803">
    <property type="entry name" value="MANNOSE, PHOSPHOLIPASE, LECTIN RECEPTOR RELATED"/>
    <property type="match status" value="1"/>
</dbReference>
<keyword evidence="1" id="KW-1015">Disulfide bond</keyword>
<dbReference type="SMART" id="SM00034">
    <property type="entry name" value="CLECT"/>
    <property type="match status" value="2"/>
</dbReference>
<organism evidence="3 4">
    <name type="scientific">Chilo suppressalis</name>
    <name type="common">Asiatic rice borer moth</name>
    <dbReference type="NCBI Taxonomy" id="168631"/>
    <lineage>
        <taxon>Eukaryota</taxon>
        <taxon>Metazoa</taxon>
        <taxon>Ecdysozoa</taxon>
        <taxon>Arthropoda</taxon>
        <taxon>Hexapoda</taxon>
        <taxon>Insecta</taxon>
        <taxon>Pterygota</taxon>
        <taxon>Neoptera</taxon>
        <taxon>Endopterygota</taxon>
        <taxon>Lepidoptera</taxon>
        <taxon>Glossata</taxon>
        <taxon>Ditrysia</taxon>
        <taxon>Pyraloidea</taxon>
        <taxon>Crambidae</taxon>
        <taxon>Crambinae</taxon>
        <taxon>Chilo</taxon>
    </lineage>
</organism>
<dbReference type="EMBL" id="OU963903">
    <property type="protein sequence ID" value="CAH0398087.1"/>
    <property type="molecule type" value="Genomic_DNA"/>
</dbReference>
<evidence type="ECO:0000313" key="3">
    <source>
        <dbReference type="EMBL" id="CAH0398087.1"/>
    </source>
</evidence>
<dbReference type="CDD" id="cd00037">
    <property type="entry name" value="CLECT"/>
    <property type="match status" value="2"/>
</dbReference>
<dbReference type="InterPro" id="IPR016186">
    <property type="entry name" value="C-type_lectin-like/link_sf"/>
</dbReference>